<dbReference type="PANTHER" id="PTHR34567">
    <property type="entry name" value="FK506-BINDING-LIKE PROTEIN"/>
    <property type="match status" value="1"/>
</dbReference>
<gene>
    <name evidence="2" type="ORF">OPV22_030034</name>
</gene>
<feature type="compositionally biased region" description="Polar residues" evidence="1">
    <location>
        <begin position="197"/>
        <end position="213"/>
    </location>
</feature>
<sequence>MGDRWGSLAGDWRYRHGEARGRNSRRPPHPPGPGHILVPSWVKKFYNDACGIKLKTLCEHQRYASMYKNVLEWDDSAGLEAFQNAKARFFAQYHDRPCDIPLPDPDMYIDEVDHDAPVDPELVADLEKQPSESTDVQSVGPGLSNYWDMCGVEAIQPTGWDDEVEPEPKRQDIKDGVGNSWNDSGGGHWDEAAAQNDPWSNGRNNWADNGRNISYGTWEKGNSKWGGRNRRKRDAGGHWGFSFTIPNYQTGAYQAKDSWRNCRRRNQTNYHYEKGVYAGQFLTS</sequence>
<organism evidence="2 3">
    <name type="scientific">Ensete ventricosum</name>
    <name type="common">Abyssinian banana</name>
    <name type="synonym">Musa ensete</name>
    <dbReference type="NCBI Taxonomy" id="4639"/>
    <lineage>
        <taxon>Eukaryota</taxon>
        <taxon>Viridiplantae</taxon>
        <taxon>Streptophyta</taxon>
        <taxon>Embryophyta</taxon>
        <taxon>Tracheophyta</taxon>
        <taxon>Spermatophyta</taxon>
        <taxon>Magnoliopsida</taxon>
        <taxon>Liliopsida</taxon>
        <taxon>Zingiberales</taxon>
        <taxon>Musaceae</taxon>
        <taxon>Ensete</taxon>
    </lineage>
</organism>
<feature type="region of interest" description="Disordered" evidence="1">
    <location>
        <begin position="183"/>
        <end position="213"/>
    </location>
</feature>
<reference evidence="2 3" key="1">
    <citation type="submission" date="2022-12" db="EMBL/GenBank/DDBJ databases">
        <title>Chromosome-scale assembly of the Ensete ventricosum genome.</title>
        <authorList>
            <person name="Dussert Y."/>
            <person name="Stocks J."/>
            <person name="Wendawek A."/>
            <person name="Woldeyes F."/>
            <person name="Nichols R.A."/>
            <person name="Borrell J.S."/>
        </authorList>
    </citation>
    <scope>NUCLEOTIDE SEQUENCE [LARGE SCALE GENOMIC DNA]</scope>
    <source>
        <strain evidence="3">cv. Maze</strain>
        <tissue evidence="2">Seeds</tissue>
    </source>
</reference>
<comment type="caution">
    <text evidence="2">The sequence shown here is derived from an EMBL/GenBank/DDBJ whole genome shotgun (WGS) entry which is preliminary data.</text>
</comment>
<keyword evidence="3" id="KW-1185">Reference proteome</keyword>
<protein>
    <submittedName>
        <fullName evidence="2">Uncharacterized protein</fullName>
    </submittedName>
</protein>
<accession>A0AAV8Q2R4</accession>
<dbReference type="Proteomes" id="UP001222027">
    <property type="component" value="Unassembled WGS sequence"/>
</dbReference>
<feature type="region of interest" description="Disordered" evidence="1">
    <location>
        <begin position="159"/>
        <end position="178"/>
    </location>
</feature>
<evidence type="ECO:0000313" key="3">
    <source>
        <dbReference type="Proteomes" id="UP001222027"/>
    </source>
</evidence>
<dbReference type="EMBL" id="JAQQAF010000008">
    <property type="protein sequence ID" value="KAJ8467482.1"/>
    <property type="molecule type" value="Genomic_DNA"/>
</dbReference>
<evidence type="ECO:0000313" key="2">
    <source>
        <dbReference type="EMBL" id="KAJ8467482.1"/>
    </source>
</evidence>
<proteinExistence type="predicted"/>
<evidence type="ECO:0000256" key="1">
    <source>
        <dbReference type="SAM" id="MobiDB-lite"/>
    </source>
</evidence>
<dbReference type="PANTHER" id="PTHR34567:SF3">
    <property type="entry name" value="FK506-BINDING-LIKE PROTEIN"/>
    <property type="match status" value="1"/>
</dbReference>
<feature type="compositionally biased region" description="Basic and acidic residues" evidence="1">
    <location>
        <begin position="166"/>
        <end position="175"/>
    </location>
</feature>
<dbReference type="AlphaFoldDB" id="A0AAV8Q2R4"/>
<name>A0AAV8Q2R4_ENSVE</name>